<gene>
    <name evidence="1" type="ORF">I8748_07700</name>
</gene>
<comment type="caution">
    <text evidence="1">The sequence shown here is derived from an EMBL/GenBank/DDBJ whole genome shotgun (WGS) entry which is preliminary data.</text>
</comment>
<dbReference type="EMBL" id="JAECZC010000009">
    <property type="protein sequence ID" value="MBH8562057.1"/>
    <property type="molecule type" value="Genomic_DNA"/>
</dbReference>
<dbReference type="RefSeq" id="WP_214662466.1">
    <property type="nucleotide sequence ID" value="NZ_JAECZC010000009.1"/>
</dbReference>
<evidence type="ECO:0000313" key="1">
    <source>
        <dbReference type="EMBL" id="MBH8562057.1"/>
    </source>
</evidence>
<evidence type="ECO:0000313" key="2">
    <source>
        <dbReference type="Proteomes" id="UP000632766"/>
    </source>
</evidence>
<dbReference type="AlphaFoldDB" id="A0A8J7HM97"/>
<dbReference type="Proteomes" id="UP000632766">
    <property type="component" value="Unassembled WGS sequence"/>
</dbReference>
<sequence>MTCKCLLYSSTNCHEKNFAGHARNTIGYGFWRFLTNKIAKNAMIKALLNLVKKLHDYA</sequence>
<organism evidence="1 2">
    <name type="scientific">Amazonocrinis nigriterrae CENA67</name>
    <dbReference type="NCBI Taxonomy" id="2794033"/>
    <lineage>
        <taxon>Bacteria</taxon>
        <taxon>Bacillati</taxon>
        <taxon>Cyanobacteriota</taxon>
        <taxon>Cyanophyceae</taxon>
        <taxon>Nostocales</taxon>
        <taxon>Nostocaceae</taxon>
        <taxon>Amazonocrinis</taxon>
        <taxon>Amazonocrinis nigriterrae</taxon>
    </lineage>
</organism>
<protein>
    <submittedName>
        <fullName evidence="1">Uncharacterized protein</fullName>
    </submittedName>
</protein>
<keyword evidence="2" id="KW-1185">Reference proteome</keyword>
<accession>A0A8J7HM97</accession>
<reference evidence="1 2" key="1">
    <citation type="journal article" date="2021" name="Int. J. Syst. Evol. Microbiol.">
        <title>Amazonocrinis nigriterrae gen. nov., sp. nov., Atlanticothrix silvestris gen. nov., sp. nov. and Dendronalium phyllosphericum gen. nov., sp. nov., nostocacean cyanobacteria from Brazilian environments.</title>
        <authorList>
            <person name="Alvarenga D.O."/>
            <person name="Andreote A.P.D."/>
            <person name="Branco L.H.Z."/>
            <person name="Delbaje E."/>
            <person name="Cruz R.B."/>
            <person name="Varani A.M."/>
            <person name="Fiore M.F."/>
        </authorList>
    </citation>
    <scope>NUCLEOTIDE SEQUENCE [LARGE SCALE GENOMIC DNA]</scope>
    <source>
        <strain evidence="1 2">CENA67</strain>
    </source>
</reference>
<proteinExistence type="predicted"/>
<name>A0A8J7HM97_9NOST</name>